<dbReference type="InterPro" id="IPR019235">
    <property type="entry name" value="DUF2178_TM"/>
</dbReference>
<keyword evidence="1" id="KW-0812">Transmembrane</keyword>
<proteinExistence type="predicted"/>
<feature type="transmembrane region" description="Helical" evidence="1">
    <location>
        <begin position="21"/>
        <end position="40"/>
    </location>
</feature>
<reference evidence="2 3" key="1">
    <citation type="submission" date="2020-02" db="EMBL/GenBank/DDBJ databases">
        <title>Acidophilic actinobacteria isolated from forest soil.</title>
        <authorList>
            <person name="Golinska P."/>
        </authorList>
    </citation>
    <scope>NUCLEOTIDE SEQUENCE [LARGE SCALE GENOMIC DNA]</scope>
    <source>
        <strain evidence="2 3">NL8</strain>
    </source>
</reference>
<dbReference type="Proteomes" id="UP000730482">
    <property type="component" value="Unassembled WGS sequence"/>
</dbReference>
<dbReference type="EMBL" id="JAAFYZ010000058">
    <property type="protein sequence ID" value="MBS2548894.1"/>
    <property type="molecule type" value="Genomic_DNA"/>
</dbReference>
<keyword evidence="3" id="KW-1185">Reference proteome</keyword>
<dbReference type="Pfam" id="PF09946">
    <property type="entry name" value="DUF2178"/>
    <property type="match status" value="1"/>
</dbReference>
<feature type="transmembrane region" description="Helical" evidence="1">
    <location>
        <begin position="46"/>
        <end position="67"/>
    </location>
</feature>
<organism evidence="2 3">
    <name type="scientific">Catenulispora pinistramenti</name>
    <dbReference type="NCBI Taxonomy" id="2705254"/>
    <lineage>
        <taxon>Bacteria</taxon>
        <taxon>Bacillati</taxon>
        <taxon>Actinomycetota</taxon>
        <taxon>Actinomycetes</taxon>
        <taxon>Catenulisporales</taxon>
        <taxon>Catenulisporaceae</taxon>
        <taxon>Catenulispora</taxon>
    </lineage>
</organism>
<accession>A0ABS5KSA3</accession>
<name>A0ABS5KSA3_9ACTN</name>
<keyword evidence="1" id="KW-0472">Membrane</keyword>
<dbReference type="RefSeq" id="WP_212010472.1">
    <property type="nucleotide sequence ID" value="NZ_JAAFYZ010000058.1"/>
</dbReference>
<feature type="transmembrane region" description="Helical" evidence="1">
    <location>
        <begin position="95"/>
        <end position="115"/>
    </location>
</feature>
<evidence type="ECO:0000313" key="3">
    <source>
        <dbReference type="Proteomes" id="UP000730482"/>
    </source>
</evidence>
<sequence length="143" mass="14995">MSTDADAEAEGTARGRGGRRGSWIVPVTAIVMGGVFLAIYLGHHDIGMAVAGLVVMLGYAVVLVFGSRRSEALSLLRGQSSDERGRSIEQRASSVTLHVLVMVLVGGFIVSTVRGHGQDTWANLCAVAGGVYILSTIVLTRRG</sequence>
<feature type="transmembrane region" description="Helical" evidence="1">
    <location>
        <begin position="121"/>
        <end position="140"/>
    </location>
</feature>
<keyword evidence="1" id="KW-1133">Transmembrane helix</keyword>
<protein>
    <submittedName>
        <fullName evidence="2">DUF2178 domain-containing protein</fullName>
    </submittedName>
</protein>
<comment type="caution">
    <text evidence="2">The sequence shown here is derived from an EMBL/GenBank/DDBJ whole genome shotgun (WGS) entry which is preliminary data.</text>
</comment>
<evidence type="ECO:0000256" key="1">
    <source>
        <dbReference type="SAM" id="Phobius"/>
    </source>
</evidence>
<evidence type="ECO:0000313" key="2">
    <source>
        <dbReference type="EMBL" id="MBS2548894.1"/>
    </source>
</evidence>
<gene>
    <name evidence="2" type="ORF">KGQ19_18675</name>
</gene>